<evidence type="ECO:0000313" key="11">
    <source>
        <dbReference type="EMBL" id="SPW23840.1"/>
    </source>
</evidence>
<comment type="cofactor">
    <cofactor evidence="1">
        <name>Mg(2+)</name>
        <dbReference type="ChEBI" id="CHEBI:18420"/>
    </cofactor>
</comment>
<feature type="domain" description="Nudix hydrolase" evidence="10">
    <location>
        <begin position="103"/>
        <end position="229"/>
    </location>
</feature>
<dbReference type="GO" id="GO:0035529">
    <property type="term" value="F:NADH pyrophosphatase activity"/>
    <property type="evidence" value="ECO:0007669"/>
    <property type="project" value="TreeGrafter"/>
</dbReference>
<dbReference type="PANTHER" id="PTHR42904">
    <property type="entry name" value="NUDIX HYDROLASE, NUDC SUBFAMILY"/>
    <property type="match status" value="1"/>
</dbReference>
<dbReference type="PROSITE" id="PS51462">
    <property type="entry name" value="NUDIX"/>
    <property type="match status" value="1"/>
</dbReference>
<evidence type="ECO:0000256" key="3">
    <source>
        <dbReference type="ARBA" id="ARBA00009595"/>
    </source>
</evidence>
<keyword evidence="6 11" id="KW-0378">Hydrolase</keyword>
<keyword evidence="8" id="KW-0520">NAD</keyword>
<reference evidence="11 12" key="1">
    <citation type="submission" date="2018-06" db="EMBL/GenBank/DDBJ databases">
        <authorList>
            <consortium name="Pathogen Informatics"/>
            <person name="Doyle S."/>
        </authorList>
    </citation>
    <scope>NUCLEOTIDE SEQUENCE [LARGE SCALE GENOMIC DNA]</scope>
    <source>
        <strain evidence="11 12">NCTC10254</strain>
    </source>
</reference>
<dbReference type="GO" id="GO:0005829">
    <property type="term" value="C:cytosol"/>
    <property type="evidence" value="ECO:0007669"/>
    <property type="project" value="TreeGrafter"/>
</dbReference>
<dbReference type="EMBL" id="UARK01000001">
    <property type="protein sequence ID" value="SPW23840.1"/>
    <property type="molecule type" value="Genomic_DNA"/>
</dbReference>
<comment type="catalytic activity">
    <reaction evidence="9">
        <text>a 5'-end NAD(+)-phospho-ribonucleoside in mRNA + H2O = a 5'-end phospho-adenosine-phospho-ribonucleoside in mRNA + beta-nicotinamide D-ribonucleotide + 2 H(+)</text>
        <dbReference type="Rhea" id="RHEA:60876"/>
        <dbReference type="Rhea" id="RHEA-COMP:15698"/>
        <dbReference type="Rhea" id="RHEA-COMP:15719"/>
        <dbReference type="ChEBI" id="CHEBI:14649"/>
        <dbReference type="ChEBI" id="CHEBI:15377"/>
        <dbReference type="ChEBI" id="CHEBI:15378"/>
        <dbReference type="ChEBI" id="CHEBI:144029"/>
        <dbReference type="ChEBI" id="CHEBI:144051"/>
    </reaction>
    <physiologicalReaction direction="left-to-right" evidence="9">
        <dbReference type="Rhea" id="RHEA:60877"/>
    </physiologicalReaction>
</comment>
<evidence type="ECO:0000256" key="8">
    <source>
        <dbReference type="ARBA" id="ARBA00023027"/>
    </source>
</evidence>
<gene>
    <name evidence="11" type="primary">nudC</name>
    <name evidence="11" type="ORF">NCTC10254_00203</name>
</gene>
<keyword evidence="7" id="KW-0460">Magnesium</keyword>
<proteinExistence type="inferred from homology"/>
<dbReference type="AlphaFoldDB" id="A0A6H9XL77"/>
<dbReference type="EC" id="3.6.1.22" evidence="4"/>
<evidence type="ECO:0000259" key="10">
    <source>
        <dbReference type="PROSITE" id="PS51462"/>
    </source>
</evidence>
<dbReference type="GeneID" id="84573338"/>
<evidence type="ECO:0000256" key="1">
    <source>
        <dbReference type="ARBA" id="ARBA00001946"/>
    </source>
</evidence>
<dbReference type="Pfam" id="PF00293">
    <property type="entry name" value="NUDIX"/>
    <property type="match status" value="1"/>
</dbReference>
<dbReference type="SUPFAM" id="SSF55811">
    <property type="entry name" value="Nudix"/>
    <property type="match status" value="1"/>
</dbReference>
<evidence type="ECO:0000256" key="7">
    <source>
        <dbReference type="ARBA" id="ARBA00022842"/>
    </source>
</evidence>
<dbReference type="GO" id="GO:0006742">
    <property type="term" value="P:NADP+ catabolic process"/>
    <property type="evidence" value="ECO:0007669"/>
    <property type="project" value="TreeGrafter"/>
</dbReference>
<keyword evidence="5" id="KW-0479">Metal-binding</keyword>
<comment type="caution">
    <text evidence="11">The sequence shown here is derived from an EMBL/GenBank/DDBJ whole genome shotgun (WGS) entry which is preliminary data.</text>
</comment>
<dbReference type="InterPro" id="IPR020084">
    <property type="entry name" value="NUDIX_hydrolase_CS"/>
</dbReference>
<name>A0A6H9XL77_9CORY</name>
<dbReference type="PANTHER" id="PTHR42904:SF6">
    <property type="entry name" value="NAD-CAPPED RNA HYDROLASE NUDT12"/>
    <property type="match status" value="1"/>
</dbReference>
<dbReference type="CDD" id="cd03429">
    <property type="entry name" value="NUDIX_NADH_pyrophosphatase_Nudt13"/>
    <property type="match status" value="1"/>
</dbReference>
<dbReference type="InterPro" id="IPR050241">
    <property type="entry name" value="NAD-cap_RNA_hydrolase_NudC"/>
</dbReference>
<sequence length="234" mass="25645">MQVFVFDSVGRTIPTLVDALPGAPIYPLPGGGGVQRITSDSLQKLAGGTHIQRTTDPQALTALAVLNYRETTRFDPLTGRPLLFDEHGAATVEHDQGTVQVFPRINPAVIGLITLAGTERILLGKNVNHPHYSLIAGYVDLGETLEAAMQREAQEETGRTIYELRYQRSQPWPYSGSIMVGFTATTDDEHPTMPTDGELSETRWVTRDELLNNTLPLPGPGSLAANLIHEWLHQ</sequence>
<organism evidence="11 12">
    <name type="scientific">Corynebacterium matruchotii</name>
    <dbReference type="NCBI Taxonomy" id="43768"/>
    <lineage>
        <taxon>Bacteria</taxon>
        <taxon>Bacillati</taxon>
        <taxon>Actinomycetota</taxon>
        <taxon>Actinomycetes</taxon>
        <taxon>Mycobacteriales</taxon>
        <taxon>Corynebacteriaceae</taxon>
        <taxon>Corynebacterium</taxon>
    </lineage>
</organism>
<comment type="cofactor">
    <cofactor evidence="2">
        <name>Zn(2+)</name>
        <dbReference type="ChEBI" id="CHEBI:29105"/>
    </cofactor>
</comment>
<dbReference type="InterPro" id="IPR049734">
    <property type="entry name" value="NudC-like_C"/>
</dbReference>
<dbReference type="InterPro" id="IPR000086">
    <property type="entry name" value="NUDIX_hydrolase_dom"/>
</dbReference>
<evidence type="ECO:0000256" key="4">
    <source>
        <dbReference type="ARBA" id="ARBA00012381"/>
    </source>
</evidence>
<dbReference type="GO" id="GO:0046872">
    <property type="term" value="F:metal ion binding"/>
    <property type="evidence" value="ECO:0007669"/>
    <property type="project" value="UniProtKB-KW"/>
</dbReference>
<evidence type="ECO:0000256" key="9">
    <source>
        <dbReference type="ARBA" id="ARBA00023679"/>
    </source>
</evidence>
<dbReference type="PROSITE" id="PS00893">
    <property type="entry name" value="NUDIX_BOX"/>
    <property type="match status" value="1"/>
</dbReference>
<dbReference type="GO" id="GO:0019677">
    <property type="term" value="P:NAD+ catabolic process"/>
    <property type="evidence" value="ECO:0007669"/>
    <property type="project" value="TreeGrafter"/>
</dbReference>
<evidence type="ECO:0000256" key="2">
    <source>
        <dbReference type="ARBA" id="ARBA00001947"/>
    </source>
</evidence>
<evidence type="ECO:0000256" key="6">
    <source>
        <dbReference type="ARBA" id="ARBA00022801"/>
    </source>
</evidence>
<evidence type="ECO:0000256" key="5">
    <source>
        <dbReference type="ARBA" id="ARBA00022723"/>
    </source>
</evidence>
<accession>A0A6H9XL77</accession>
<dbReference type="InterPro" id="IPR015797">
    <property type="entry name" value="NUDIX_hydrolase-like_dom_sf"/>
</dbReference>
<protein>
    <recommendedName>
        <fullName evidence="4">NAD(+) diphosphatase</fullName>
        <ecNumber evidence="4">3.6.1.22</ecNumber>
    </recommendedName>
</protein>
<evidence type="ECO:0000313" key="12">
    <source>
        <dbReference type="Proteomes" id="UP000249886"/>
    </source>
</evidence>
<dbReference type="Gene3D" id="3.90.79.10">
    <property type="entry name" value="Nucleoside Triphosphate Pyrophosphohydrolase"/>
    <property type="match status" value="1"/>
</dbReference>
<comment type="similarity">
    <text evidence="3">Belongs to the Nudix hydrolase family. NudC subfamily.</text>
</comment>
<dbReference type="RefSeq" id="WP_005523925.1">
    <property type="nucleotide sequence ID" value="NZ_CAUVEC010000021.1"/>
</dbReference>
<dbReference type="Proteomes" id="UP000249886">
    <property type="component" value="Unassembled WGS sequence"/>
</dbReference>